<protein>
    <submittedName>
        <fullName evidence="1">Uncharacterized protein</fullName>
    </submittedName>
</protein>
<comment type="caution">
    <text evidence="1">The sequence shown here is derived from an EMBL/GenBank/DDBJ whole genome shotgun (WGS) entry which is preliminary data.</text>
</comment>
<dbReference type="PANTHER" id="PTHR42085:SF2">
    <property type="entry name" value="F-BOX DOMAIN-CONTAINING PROTEIN"/>
    <property type="match status" value="1"/>
</dbReference>
<dbReference type="EMBL" id="MU007017">
    <property type="protein sequence ID" value="KAF2434190.1"/>
    <property type="molecule type" value="Genomic_DNA"/>
</dbReference>
<dbReference type="Proteomes" id="UP000800235">
    <property type="component" value="Unassembled WGS sequence"/>
</dbReference>
<gene>
    <name evidence="1" type="ORF">EJ08DRAFT_495307</name>
</gene>
<accession>A0A9P4NYU9</accession>
<keyword evidence="2" id="KW-1185">Reference proteome</keyword>
<reference evidence="1" key="1">
    <citation type="journal article" date="2020" name="Stud. Mycol.">
        <title>101 Dothideomycetes genomes: a test case for predicting lifestyles and emergence of pathogens.</title>
        <authorList>
            <person name="Haridas S."/>
            <person name="Albert R."/>
            <person name="Binder M."/>
            <person name="Bloem J."/>
            <person name="Labutti K."/>
            <person name="Salamov A."/>
            <person name="Andreopoulos B."/>
            <person name="Baker S."/>
            <person name="Barry K."/>
            <person name="Bills G."/>
            <person name="Bluhm B."/>
            <person name="Cannon C."/>
            <person name="Castanera R."/>
            <person name="Culley D."/>
            <person name="Daum C."/>
            <person name="Ezra D."/>
            <person name="Gonzalez J."/>
            <person name="Henrissat B."/>
            <person name="Kuo A."/>
            <person name="Liang C."/>
            <person name="Lipzen A."/>
            <person name="Lutzoni F."/>
            <person name="Magnuson J."/>
            <person name="Mondo S."/>
            <person name="Nolan M."/>
            <person name="Ohm R."/>
            <person name="Pangilinan J."/>
            <person name="Park H.-J."/>
            <person name="Ramirez L."/>
            <person name="Alfaro M."/>
            <person name="Sun H."/>
            <person name="Tritt A."/>
            <person name="Yoshinaga Y."/>
            <person name="Zwiers L.-H."/>
            <person name="Turgeon B."/>
            <person name="Goodwin S."/>
            <person name="Spatafora J."/>
            <person name="Crous P."/>
            <person name="Grigoriev I."/>
        </authorList>
    </citation>
    <scope>NUCLEOTIDE SEQUENCE</scope>
    <source>
        <strain evidence="1">CBS 130266</strain>
    </source>
</reference>
<dbReference type="AlphaFoldDB" id="A0A9P4NYU9"/>
<evidence type="ECO:0000313" key="2">
    <source>
        <dbReference type="Proteomes" id="UP000800235"/>
    </source>
</evidence>
<evidence type="ECO:0000313" key="1">
    <source>
        <dbReference type="EMBL" id="KAF2434190.1"/>
    </source>
</evidence>
<organism evidence="1 2">
    <name type="scientific">Tothia fuscella</name>
    <dbReference type="NCBI Taxonomy" id="1048955"/>
    <lineage>
        <taxon>Eukaryota</taxon>
        <taxon>Fungi</taxon>
        <taxon>Dikarya</taxon>
        <taxon>Ascomycota</taxon>
        <taxon>Pezizomycotina</taxon>
        <taxon>Dothideomycetes</taxon>
        <taxon>Pleosporomycetidae</taxon>
        <taxon>Venturiales</taxon>
        <taxon>Cylindrosympodiaceae</taxon>
        <taxon>Tothia</taxon>
    </lineage>
</organism>
<sequence>MPLDHADDNTASKTDSCHRCMFLTLPRELRDQIYQNALIEEKAVEFKMKCYPGLLLVNKQISEEAFPIYVKKNSFKLHIPGHRIQDPEGLRLFRKMLTVHNLYKHVTGLHLPHFAYQNYTIIDSRRQLEFIPQCPNIRKLWLFINTDYVSKIMDQTGLATFRRSFLS</sequence>
<dbReference type="InterPro" id="IPR038883">
    <property type="entry name" value="AN11006-like"/>
</dbReference>
<dbReference type="PANTHER" id="PTHR42085">
    <property type="entry name" value="F-BOX DOMAIN-CONTAINING PROTEIN"/>
    <property type="match status" value="1"/>
</dbReference>
<proteinExistence type="predicted"/>
<name>A0A9P4NYU9_9PEZI</name>
<dbReference type="OrthoDB" id="62952at2759"/>